<feature type="transmembrane region" description="Helical" evidence="6">
    <location>
        <begin position="464"/>
        <end position="485"/>
    </location>
</feature>
<evidence type="ECO:0000256" key="6">
    <source>
        <dbReference type="SAM" id="Phobius"/>
    </source>
</evidence>
<feature type="transmembrane region" description="Helical" evidence="6">
    <location>
        <begin position="371"/>
        <end position="398"/>
    </location>
</feature>
<dbReference type="Proteomes" id="UP000243217">
    <property type="component" value="Unassembled WGS sequence"/>
</dbReference>
<evidence type="ECO:0000256" key="1">
    <source>
        <dbReference type="ARBA" id="ARBA00004141"/>
    </source>
</evidence>
<dbReference type="InterPro" id="IPR049452">
    <property type="entry name" value="Anoctamin_TM"/>
</dbReference>
<dbReference type="GO" id="GO:0005254">
    <property type="term" value="F:chloride channel activity"/>
    <property type="evidence" value="ECO:0007669"/>
    <property type="project" value="TreeGrafter"/>
</dbReference>
<evidence type="ECO:0000256" key="5">
    <source>
        <dbReference type="SAM" id="MobiDB-lite"/>
    </source>
</evidence>
<keyword evidence="4 6" id="KW-0472">Membrane</keyword>
<feature type="transmembrane region" description="Helical" evidence="6">
    <location>
        <begin position="505"/>
        <end position="530"/>
    </location>
</feature>
<evidence type="ECO:0000256" key="2">
    <source>
        <dbReference type="ARBA" id="ARBA00022692"/>
    </source>
</evidence>
<feature type="transmembrane region" description="Helical" evidence="6">
    <location>
        <begin position="298"/>
        <end position="318"/>
    </location>
</feature>
<feature type="compositionally biased region" description="Basic and acidic residues" evidence="5">
    <location>
        <begin position="608"/>
        <end position="618"/>
    </location>
</feature>
<protein>
    <submittedName>
        <fullName evidence="8">Transmembrane protein</fullName>
    </submittedName>
</protein>
<dbReference type="EMBL" id="JNBS01001881">
    <property type="protein sequence ID" value="OQR97895.1"/>
    <property type="molecule type" value="Genomic_DNA"/>
</dbReference>
<gene>
    <name evidence="8" type="ORF">THRCLA_06833</name>
</gene>
<feature type="compositionally biased region" description="Polar residues" evidence="5">
    <location>
        <begin position="593"/>
        <end position="607"/>
    </location>
</feature>
<evidence type="ECO:0000259" key="7">
    <source>
        <dbReference type="Pfam" id="PF04547"/>
    </source>
</evidence>
<dbReference type="PANTHER" id="PTHR12308:SF73">
    <property type="entry name" value="ANOCTAMIN"/>
    <property type="match status" value="1"/>
</dbReference>
<feature type="domain" description="Anoctamin transmembrane" evidence="7">
    <location>
        <begin position="252"/>
        <end position="818"/>
    </location>
</feature>
<feature type="region of interest" description="Disordered" evidence="5">
    <location>
        <begin position="593"/>
        <end position="621"/>
    </location>
</feature>
<dbReference type="GO" id="GO:0016020">
    <property type="term" value="C:membrane"/>
    <property type="evidence" value="ECO:0007669"/>
    <property type="project" value="UniProtKB-SubCell"/>
</dbReference>
<keyword evidence="2 6" id="KW-0812">Transmembrane</keyword>
<organism evidence="8 9">
    <name type="scientific">Thraustotheca clavata</name>
    <dbReference type="NCBI Taxonomy" id="74557"/>
    <lineage>
        <taxon>Eukaryota</taxon>
        <taxon>Sar</taxon>
        <taxon>Stramenopiles</taxon>
        <taxon>Oomycota</taxon>
        <taxon>Saprolegniomycetes</taxon>
        <taxon>Saprolegniales</taxon>
        <taxon>Achlyaceae</taxon>
        <taxon>Thraustotheca</taxon>
    </lineage>
</organism>
<evidence type="ECO:0000313" key="8">
    <source>
        <dbReference type="EMBL" id="OQR97895.1"/>
    </source>
</evidence>
<comment type="caution">
    <text evidence="8">The sequence shown here is derived from an EMBL/GenBank/DDBJ whole genome shotgun (WGS) entry which is preliminary data.</text>
</comment>
<feature type="transmembrane region" description="Helical" evidence="6">
    <location>
        <begin position="414"/>
        <end position="443"/>
    </location>
</feature>
<keyword evidence="9" id="KW-1185">Reference proteome</keyword>
<feature type="transmembrane region" description="Helical" evidence="6">
    <location>
        <begin position="788"/>
        <end position="808"/>
    </location>
</feature>
<evidence type="ECO:0000256" key="4">
    <source>
        <dbReference type="ARBA" id="ARBA00023136"/>
    </source>
</evidence>
<dbReference type="Pfam" id="PF04547">
    <property type="entry name" value="Anoctamin"/>
    <property type="match status" value="1"/>
</dbReference>
<evidence type="ECO:0000256" key="3">
    <source>
        <dbReference type="ARBA" id="ARBA00022989"/>
    </source>
</evidence>
<dbReference type="InterPro" id="IPR007632">
    <property type="entry name" value="Anoctamin"/>
</dbReference>
<name>A0A1V9ZIS3_9STRA</name>
<accession>A0A1V9ZIS3</accession>
<feature type="transmembrane region" description="Helical" evidence="6">
    <location>
        <begin position="731"/>
        <end position="748"/>
    </location>
</feature>
<dbReference type="OrthoDB" id="296386at2759"/>
<feature type="transmembrane region" description="Helical" evidence="6">
    <location>
        <begin position="273"/>
        <end position="292"/>
    </location>
</feature>
<reference evidence="8 9" key="1">
    <citation type="journal article" date="2014" name="Genome Biol. Evol.">
        <title>The secreted proteins of Achlya hypogyna and Thraustotheca clavata identify the ancestral oomycete secretome and reveal gene acquisitions by horizontal gene transfer.</title>
        <authorList>
            <person name="Misner I."/>
            <person name="Blouin N."/>
            <person name="Leonard G."/>
            <person name="Richards T.A."/>
            <person name="Lane C.E."/>
        </authorList>
    </citation>
    <scope>NUCLEOTIDE SEQUENCE [LARGE SCALE GENOMIC DNA]</scope>
    <source>
        <strain evidence="8 9">ATCC 34112</strain>
    </source>
</reference>
<dbReference type="AlphaFoldDB" id="A0A1V9ZIS3"/>
<sequence length="875" mass="100510">MADTDETKAEEAIAQCVNDILFESSAIAIAIPEEHDQIAPLKIQPDNQSRESSFATSTASDTMFENDRRKLVFDYAIIVKLSRRGNNSPTKSPVKQLTDTQFNQEAVAKIQAIAKRLVYVGFHVRLETRWSEKKKQQASHLKVILLVYAPEGILSTHKKKLEVERWIEGGRYGEHILNLSRPKMTSADRLVLVDRLLYMPFEDGGVGLSDFESIISKAFPLHDDEFNREIVSNWFYKWKDYFRNNDDQIDNIRLHFGEKAGLYFAFMDFYTKWLIPIAIWGVLIYIVSAFSAMGYFQLLGITGVFVSSIWGTLFLIFWKRKRSAIRLKWGVGQLEHVNVLNPDYQGVPRFDVPTGVVKLYYPTYKRRLKYVFGYFILLVFIAVETVVTIGFVDLYFFFKSGCAGGCSTGGFENWILVLCQGILLGLVVDIIQYQIFRVIAVALTNWENHRTEKRYETSRALKIFLWDFFGIYSWFWMCAFVYIPYGQQFSDLINEYHILPWPSSYRPGLLVLGNIFITPLVVTQSLKIVFEKMIPYFLLKGAKKAMGSKGNYDVYQTAIAQDFYTPNVSAPKPPPSPQFSEIMVLGLKNVSRKLSSSPRKAQSTSEVSPKKSTIDKPKERRSRGCITNLSVPLAQQNAFHEQRRRFVDRVLEQAHQSPHDNFADYADMCVQFGYVSQFTCIWPFIPLCAVVNNVFEVRSTAFQLAYASARRVPQRTSSIGSWNMFLKFNNIWAIFINIALICYASGLLESFYSDCYLSLGQIGYGEHLPPLVPNFTCLSSDERLKTFLILEHSFVIVYVLLYLTIPVLPSDVKRIMRKKDKEIKEHFVSQLQLFNSPQATPDFASLNLVKHQLFSVELKTILVRVENALTNRRSM</sequence>
<evidence type="ECO:0000313" key="9">
    <source>
        <dbReference type="Proteomes" id="UP000243217"/>
    </source>
</evidence>
<dbReference type="PANTHER" id="PTHR12308">
    <property type="entry name" value="ANOCTAMIN"/>
    <property type="match status" value="1"/>
</dbReference>
<comment type="subcellular location">
    <subcellularLocation>
        <location evidence="1">Membrane</location>
        <topology evidence="1">Multi-pass membrane protein</topology>
    </subcellularLocation>
</comment>
<proteinExistence type="predicted"/>
<keyword evidence="3 6" id="KW-1133">Transmembrane helix</keyword>